<organism evidence="3 4">
    <name type="scientific">Magallana gigas</name>
    <name type="common">Pacific oyster</name>
    <name type="synonym">Crassostrea gigas</name>
    <dbReference type="NCBI Taxonomy" id="29159"/>
    <lineage>
        <taxon>Eukaryota</taxon>
        <taxon>Metazoa</taxon>
        <taxon>Spiralia</taxon>
        <taxon>Lophotrochozoa</taxon>
        <taxon>Mollusca</taxon>
        <taxon>Bivalvia</taxon>
        <taxon>Autobranchia</taxon>
        <taxon>Pteriomorphia</taxon>
        <taxon>Ostreida</taxon>
        <taxon>Ostreoidea</taxon>
        <taxon>Ostreidae</taxon>
        <taxon>Magallana</taxon>
    </lineage>
</organism>
<proteinExistence type="predicted"/>
<dbReference type="AlphaFoldDB" id="A0A8W8NBV4"/>
<evidence type="ECO:0000256" key="2">
    <source>
        <dbReference type="SAM" id="Phobius"/>
    </source>
</evidence>
<keyword evidence="2" id="KW-1133">Transmembrane helix</keyword>
<evidence type="ECO:0000256" key="1">
    <source>
        <dbReference type="SAM" id="MobiDB-lite"/>
    </source>
</evidence>
<dbReference type="EnsemblMetazoa" id="G6214.5">
    <property type="protein sequence ID" value="G6214.5:cds"/>
    <property type="gene ID" value="G6214"/>
</dbReference>
<dbReference type="Proteomes" id="UP000005408">
    <property type="component" value="Unassembled WGS sequence"/>
</dbReference>
<keyword evidence="4" id="KW-1185">Reference proteome</keyword>
<keyword evidence="2" id="KW-0472">Membrane</keyword>
<evidence type="ECO:0000313" key="3">
    <source>
        <dbReference type="EnsemblMetazoa" id="G6214.5:cds"/>
    </source>
</evidence>
<feature type="compositionally biased region" description="Basic and acidic residues" evidence="1">
    <location>
        <begin position="104"/>
        <end position="116"/>
    </location>
</feature>
<feature type="transmembrane region" description="Helical" evidence="2">
    <location>
        <begin position="16"/>
        <end position="40"/>
    </location>
</feature>
<feature type="region of interest" description="Disordered" evidence="1">
    <location>
        <begin position="80"/>
        <end position="160"/>
    </location>
</feature>
<sequence length="160" mass="17514">MDDSSCDCSSSFTEGIGIGVGVVLGLDLIVFLLVLGIVYYRSSHPRTLNFEKDRERNSSPKLKFDSLGFTILDKKSKMSEEAINTDSETRENAAIKDSGYSKFAHPETNSKNEHKTYPHSALSEPDSKKKLSTLPLSDYVSPRSSKDHAIMGDLGAGSGY</sequence>
<accession>A0A8W8NBV4</accession>
<name>A0A8W8NBV4_MAGGI</name>
<reference evidence="3" key="1">
    <citation type="submission" date="2022-08" db="UniProtKB">
        <authorList>
            <consortium name="EnsemblMetazoa"/>
        </authorList>
    </citation>
    <scope>IDENTIFICATION</scope>
    <source>
        <strain evidence="3">05x7-T-G4-1.051#20</strain>
    </source>
</reference>
<evidence type="ECO:0000313" key="4">
    <source>
        <dbReference type="Proteomes" id="UP000005408"/>
    </source>
</evidence>
<keyword evidence="2" id="KW-0812">Transmembrane</keyword>
<dbReference type="OMA" id="TNSKNEH"/>
<protein>
    <submittedName>
        <fullName evidence="3">Uncharacterized protein</fullName>
    </submittedName>
</protein>